<dbReference type="InterPro" id="IPR006047">
    <property type="entry name" value="GH13_cat_dom"/>
</dbReference>
<dbReference type="FunFam" id="2.60.40.1180:FF:000007">
    <property type="entry name" value="Sucrose isomerase"/>
    <property type="match status" value="1"/>
</dbReference>
<dbReference type="Gene3D" id="2.60.40.1180">
    <property type="entry name" value="Golgi alpha-mannosidase II"/>
    <property type="match status" value="1"/>
</dbReference>
<protein>
    <submittedName>
        <fullName evidence="6">DUF3459 domain-containing protein</fullName>
    </submittedName>
</protein>
<dbReference type="PANTHER" id="PTHR10357:SF179">
    <property type="entry name" value="NEUTRAL AND BASIC AMINO ACID TRANSPORT PROTEIN RBAT"/>
    <property type="match status" value="1"/>
</dbReference>
<dbReference type="PANTHER" id="PTHR10357">
    <property type="entry name" value="ALPHA-AMYLASE FAMILY MEMBER"/>
    <property type="match status" value="1"/>
</dbReference>
<dbReference type="Proteomes" id="UP000414364">
    <property type="component" value="Unassembled WGS sequence"/>
</dbReference>
<dbReference type="EMBL" id="VDFP01000142">
    <property type="protein sequence ID" value="MQS77247.1"/>
    <property type="molecule type" value="Genomic_DNA"/>
</dbReference>
<keyword evidence="3" id="KW-0326">Glycosidase</keyword>
<proteinExistence type="inferred from homology"/>
<reference evidence="6 7" key="1">
    <citation type="journal article" date="2019" name="Syst. Appl. Microbiol.">
        <title>Polyphasic characterization of two novel Lactobacillus spp. isolated from blown salami packages: Description of Lactobacillus halodurans sp. nov. and Lactobacillus salsicarnum sp. nov.</title>
        <authorList>
            <person name="Schuster J.A."/>
            <person name="Klingl A."/>
            <person name="Vogel R.F."/>
            <person name="Ehrmann M.A."/>
        </authorList>
    </citation>
    <scope>NUCLEOTIDE SEQUENCE [LARGE SCALE GENOMIC DNA]</scope>
    <source>
        <strain evidence="6 7">TMW 1.2172</strain>
    </source>
</reference>
<evidence type="ECO:0000259" key="4">
    <source>
        <dbReference type="Pfam" id="PF00128"/>
    </source>
</evidence>
<evidence type="ECO:0000256" key="2">
    <source>
        <dbReference type="ARBA" id="ARBA00022801"/>
    </source>
</evidence>
<evidence type="ECO:0000313" key="7">
    <source>
        <dbReference type="Proteomes" id="UP000414364"/>
    </source>
</evidence>
<dbReference type="InterPro" id="IPR013780">
    <property type="entry name" value="Glyco_hydro_b"/>
</dbReference>
<comment type="similarity">
    <text evidence="1">Belongs to the glycosyl hydrolase 13 family.</text>
</comment>
<evidence type="ECO:0000259" key="5">
    <source>
        <dbReference type="Pfam" id="PF02806"/>
    </source>
</evidence>
<dbReference type="SUPFAM" id="SSF51011">
    <property type="entry name" value="Glycosyl hydrolase domain"/>
    <property type="match status" value="1"/>
</dbReference>
<evidence type="ECO:0000256" key="3">
    <source>
        <dbReference type="ARBA" id="ARBA00023295"/>
    </source>
</evidence>
<feature type="domain" description="Alpha-amylase/branching enzyme C-terminal all beta" evidence="5">
    <location>
        <begin position="109"/>
        <end position="159"/>
    </location>
</feature>
<dbReference type="RefSeq" id="WP_153387045.1">
    <property type="nucleotide sequence ID" value="NZ_VDFP01000142.1"/>
</dbReference>
<dbReference type="InterPro" id="IPR017853">
    <property type="entry name" value="GH"/>
</dbReference>
<dbReference type="Gene3D" id="3.20.20.80">
    <property type="entry name" value="Glycosidases"/>
    <property type="match status" value="1"/>
</dbReference>
<gene>
    <name evidence="6" type="ORF">FHL06_13090</name>
</gene>
<dbReference type="Pfam" id="PF02806">
    <property type="entry name" value="Alpha-amylase_C"/>
    <property type="match status" value="1"/>
</dbReference>
<name>A0A5P0ZSP3_9LACO</name>
<feature type="domain" description="Glycosyl hydrolase family 13 catalytic" evidence="4">
    <location>
        <begin position="17"/>
        <end position="101"/>
    </location>
</feature>
<dbReference type="GO" id="GO:0004556">
    <property type="term" value="F:alpha-amylase activity"/>
    <property type="evidence" value="ECO:0007669"/>
    <property type="project" value="TreeGrafter"/>
</dbReference>
<comment type="caution">
    <text evidence="6">The sequence shown here is derived from an EMBL/GenBank/DDBJ whole genome shotgun (WGS) entry which is preliminary data.</text>
</comment>
<accession>A0A5P0ZSP3</accession>
<dbReference type="SUPFAM" id="SSF51445">
    <property type="entry name" value="(Trans)glycosidases"/>
    <property type="match status" value="1"/>
</dbReference>
<feature type="non-terminal residue" evidence="6">
    <location>
        <position position="1"/>
    </location>
</feature>
<dbReference type="Pfam" id="PF00128">
    <property type="entry name" value="Alpha-amylase"/>
    <property type="match status" value="1"/>
</dbReference>
<evidence type="ECO:0000256" key="1">
    <source>
        <dbReference type="ARBA" id="ARBA00008061"/>
    </source>
</evidence>
<keyword evidence="2" id="KW-0378">Hydrolase</keyword>
<organism evidence="6 7">
    <name type="scientific">Companilactobacillus halodurans</name>
    <dbReference type="NCBI Taxonomy" id="2584183"/>
    <lineage>
        <taxon>Bacteria</taxon>
        <taxon>Bacillati</taxon>
        <taxon>Bacillota</taxon>
        <taxon>Bacilli</taxon>
        <taxon>Lactobacillales</taxon>
        <taxon>Lactobacillaceae</taxon>
        <taxon>Companilactobacillus</taxon>
    </lineage>
</organism>
<evidence type="ECO:0000313" key="6">
    <source>
        <dbReference type="EMBL" id="MQS77247.1"/>
    </source>
</evidence>
<sequence length="176" mass="20757">NQYRDLESINAYHELVEQEHLLPSETMIKYLAAHSRDNARTPMQWNGTENAGFSKVTPWLPVNPNYKLINVKDALNDKNSVFYFYQKLIKLRHELPIITDGVFNLVEGNESDQEVFAYTRQNEEESLLVIANFTDKVVEREYRVLDNSKLLIQNYKDIVKNNELRPYEVRVYLSEK</sequence>
<dbReference type="GO" id="GO:0009313">
    <property type="term" value="P:oligosaccharide catabolic process"/>
    <property type="evidence" value="ECO:0007669"/>
    <property type="project" value="TreeGrafter"/>
</dbReference>
<dbReference type="InterPro" id="IPR006048">
    <property type="entry name" value="A-amylase/branching_C"/>
</dbReference>
<dbReference type="AlphaFoldDB" id="A0A5P0ZSP3"/>